<reference evidence="2" key="1">
    <citation type="submission" date="2022-10" db="EMBL/GenBank/DDBJ databases">
        <title>Genome assembly of Pristionchus species.</title>
        <authorList>
            <person name="Yoshida K."/>
            <person name="Sommer R.J."/>
        </authorList>
    </citation>
    <scope>NUCLEOTIDE SEQUENCE [LARGE SCALE GENOMIC DNA]</scope>
    <source>
        <strain evidence="2">RS5460</strain>
    </source>
</reference>
<accession>A0AAN5CBY2</accession>
<name>A0AAN5CBY2_9BILA</name>
<organism evidence="1 2">
    <name type="scientific">Pristionchus mayeri</name>
    <dbReference type="NCBI Taxonomy" id="1317129"/>
    <lineage>
        <taxon>Eukaryota</taxon>
        <taxon>Metazoa</taxon>
        <taxon>Ecdysozoa</taxon>
        <taxon>Nematoda</taxon>
        <taxon>Chromadorea</taxon>
        <taxon>Rhabditida</taxon>
        <taxon>Rhabditina</taxon>
        <taxon>Diplogasteromorpha</taxon>
        <taxon>Diplogasteroidea</taxon>
        <taxon>Neodiplogasteridae</taxon>
        <taxon>Pristionchus</taxon>
    </lineage>
</organism>
<evidence type="ECO:0000313" key="1">
    <source>
        <dbReference type="EMBL" id="GMR38825.1"/>
    </source>
</evidence>
<protein>
    <submittedName>
        <fullName evidence="1">Uncharacterized protein</fullName>
    </submittedName>
</protein>
<gene>
    <name evidence="1" type="ORF">PMAYCL1PPCAC_09020</name>
</gene>
<comment type="caution">
    <text evidence="1">The sequence shown here is derived from an EMBL/GenBank/DDBJ whole genome shotgun (WGS) entry which is preliminary data.</text>
</comment>
<proteinExistence type="predicted"/>
<keyword evidence="2" id="KW-1185">Reference proteome</keyword>
<dbReference type="Proteomes" id="UP001328107">
    <property type="component" value="Unassembled WGS sequence"/>
</dbReference>
<evidence type="ECO:0000313" key="2">
    <source>
        <dbReference type="Proteomes" id="UP001328107"/>
    </source>
</evidence>
<dbReference type="AlphaFoldDB" id="A0AAN5CBY2"/>
<sequence>MSTTAAATTTTSKVVYQCTLPPAPISTTEPSLPFMQKTLPDRRISFSCPADYFPFGNLEIGGPQMYEIYSEYVCNPVDGNFVQGTMLSTLTCAKGPSNSPDHSCGIIFPPSTASHLIVNNQGTDLC</sequence>
<dbReference type="EMBL" id="BTRK01000002">
    <property type="protein sequence ID" value="GMR38825.1"/>
    <property type="molecule type" value="Genomic_DNA"/>
</dbReference>